<gene>
    <name evidence="1" type="ORF">ASPCADRAFT_205172</name>
</gene>
<organism evidence="1 2">
    <name type="scientific">Aspergillus carbonarius (strain ITEM 5010)</name>
    <dbReference type="NCBI Taxonomy" id="602072"/>
    <lineage>
        <taxon>Eukaryota</taxon>
        <taxon>Fungi</taxon>
        <taxon>Dikarya</taxon>
        <taxon>Ascomycota</taxon>
        <taxon>Pezizomycotina</taxon>
        <taxon>Eurotiomycetes</taxon>
        <taxon>Eurotiomycetidae</taxon>
        <taxon>Eurotiales</taxon>
        <taxon>Aspergillaceae</taxon>
        <taxon>Aspergillus</taxon>
        <taxon>Aspergillus subgen. Circumdati</taxon>
    </lineage>
</organism>
<proteinExistence type="predicted"/>
<name>A0A1R3RTS6_ASPC5</name>
<sequence length="269" mass="29733">MSAAVRCVDPCLLAQHDWTSDDRSKAWQQLGSAKRYALSDRRVSSAKPCPSRVLLQSSLHQNGMGSAARLQSYKDIRLGLNEKWAIHEGSLVICVDPAYTLSDHDKLRSDEFELVSGDIFVVCRMYADLWALCASASSAQPEGPFSGTSTTIEPVRLAFLPLCSVTLAANFSAFNQRCINYACCESDEPRHPGNGLPVMPPPRSYSLCDGKQIYRGNRRHIPFPEVIYDAFNRVSLEGGDADYVLADSPSLENVLSSLTDRGSRRLQRL</sequence>
<evidence type="ECO:0000313" key="2">
    <source>
        <dbReference type="Proteomes" id="UP000188318"/>
    </source>
</evidence>
<protein>
    <submittedName>
        <fullName evidence="1">Uncharacterized protein</fullName>
    </submittedName>
</protein>
<dbReference type="VEuPathDB" id="FungiDB:ASPCADRAFT_205172"/>
<evidence type="ECO:0000313" key="1">
    <source>
        <dbReference type="EMBL" id="OOF97899.1"/>
    </source>
</evidence>
<feature type="non-terminal residue" evidence="1">
    <location>
        <position position="269"/>
    </location>
</feature>
<dbReference type="EMBL" id="KV907496">
    <property type="protein sequence ID" value="OOF97899.1"/>
    <property type="molecule type" value="Genomic_DNA"/>
</dbReference>
<dbReference type="OMA" id="CESDEPR"/>
<accession>A0A1R3RTS6</accession>
<keyword evidence="2" id="KW-1185">Reference proteome</keyword>
<reference evidence="2" key="1">
    <citation type="journal article" date="2017" name="Genome Biol.">
        <title>Comparative genomics reveals high biological diversity and specific adaptations in the industrially and medically important fungal genus Aspergillus.</title>
        <authorList>
            <person name="de Vries R.P."/>
            <person name="Riley R."/>
            <person name="Wiebenga A."/>
            <person name="Aguilar-Osorio G."/>
            <person name="Amillis S."/>
            <person name="Uchima C.A."/>
            <person name="Anderluh G."/>
            <person name="Asadollahi M."/>
            <person name="Askin M."/>
            <person name="Barry K."/>
            <person name="Battaglia E."/>
            <person name="Bayram O."/>
            <person name="Benocci T."/>
            <person name="Braus-Stromeyer S.A."/>
            <person name="Caldana C."/>
            <person name="Canovas D."/>
            <person name="Cerqueira G.C."/>
            <person name="Chen F."/>
            <person name="Chen W."/>
            <person name="Choi C."/>
            <person name="Clum A."/>
            <person name="Dos Santos R.A."/>
            <person name="Damasio A.R."/>
            <person name="Diallinas G."/>
            <person name="Emri T."/>
            <person name="Fekete E."/>
            <person name="Flipphi M."/>
            <person name="Freyberg S."/>
            <person name="Gallo A."/>
            <person name="Gournas C."/>
            <person name="Habgood R."/>
            <person name="Hainaut M."/>
            <person name="Harispe M.L."/>
            <person name="Henrissat B."/>
            <person name="Hilden K.S."/>
            <person name="Hope R."/>
            <person name="Hossain A."/>
            <person name="Karabika E."/>
            <person name="Karaffa L."/>
            <person name="Karanyi Z."/>
            <person name="Krasevec N."/>
            <person name="Kuo A."/>
            <person name="Kusch H."/>
            <person name="LaButti K."/>
            <person name="Lagendijk E.L."/>
            <person name="Lapidus A."/>
            <person name="Levasseur A."/>
            <person name="Lindquist E."/>
            <person name="Lipzen A."/>
            <person name="Logrieco A.F."/>
            <person name="MacCabe A."/>
            <person name="Maekelae M.R."/>
            <person name="Malavazi I."/>
            <person name="Melin P."/>
            <person name="Meyer V."/>
            <person name="Mielnichuk N."/>
            <person name="Miskei M."/>
            <person name="Molnar A.P."/>
            <person name="Mule G."/>
            <person name="Ngan C.Y."/>
            <person name="Orejas M."/>
            <person name="Orosz E."/>
            <person name="Ouedraogo J.P."/>
            <person name="Overkamp K.M."/>
            <person name="Park H.-S."/>
            <person name="Perrone G."/>
            <person name="Piumi F."/>
            <person name="Punt P.J."/>
            <person name="Ram A.F."/>
            <person name="Ramon A."/>
            <person name="Rauscher S."/>
            <person name="Record E."/>
            <person name="Riano-Pachon D.M."/>
            <person name="Robert V."/>
            <person name="Roehrig J."/>
            <person name="Ruller R."/>
            <person name="Salamov A."/>
            <person name="Salih N.S."/>
            <person name="Samson R.A."/>
            <person name="Sandor E."/>
            <person name="Sanguinetti M."/>
            <person name="Schuetze T."/>
            <person name="Sepcic K."/>
            <person name="Shelest E."/>
            <person name="Sherlock G."/>
            <person name="Sophianopoulou V."/>
            <person name="Squina F.M."/>
            <person name="Sun H."/>
            <person name="Susca A."/>
            <person name="Todd R.B."/>
            <person name="Tsang A."/>
            <person name="Unkles S.E."/>
            <person name="van de Wiele N."/>
            <person name="van Rossen-Uffink D."/>
            <person name="Oliveira J.V."/>
            <person name="Vesth T.C."/>
            <person name="Visser J."/>
            <person name="Yu J.-H."/>
            <person name="Zhou M."/>
            <person name="Andersen M.R."/>
            <person name="Archer D.B."/>
            <person name="Baker S.E."/>
            <person name="Benoit I."/>
            <person name="Brakhage A.A."/>
            <person name="Braus G.H."/>
            <person name="Fischer R."/>
            <person name="Frisvad J.C."/>
            <person name="Goldman G.H."/>
            <person name="Houbraken J."/>
            <person name="Oakley B."/>
            <person name="Pocsi I."/>
            <person name="Scazzocchio C."/>
            <person name="Seiboth B."/>
            <person name="vanKuyk P.A."/>
            <person name="Wortman J."/>
            <person name="Dyer P.S."/>
            <person name="Grigoriev I.V."/>
        </authorList>
    </citation>
    <scope>NUCLEOTIDE SEQUENCE [LARGE SCALE GENOMIC DNA]</scope>
    <source>
        <strain evidence="2">ITEM 5010</strain>
    </source>
</reference>
<dbReference type="Proteomes" id="UP000188318">
    <property type="component" value="Unassembled WGS sequence"/>
</dbReference>
<dbReference type="OrthoDB" id="4526763at2759"/>
<dbReference type="AlphaFoldDB" id="A0A1R3RTS6"/>